<reference evidence="10" key="1">
    <citation type="journal article" date="2020" name="Stud. Mycol.">
        <title>101 Dothideomycetes genomes: A test case for predicting lifestyles and emergence of pathogens.</title>
        <authorList>
            <person name="Haridas S."/>
            <person name="Albert R."/>
            <person name="Binder M."/>
            <person name="Bloem J."/>
            <person name="LaButti K."/>
            <person name="Salamov A."/>
            <person name="Andreopoulos B."/>
            <person name="Baker S."/>
            <person name="Barry K."/>
            <person name="Bills G."/>
            <person name="Bluhm B."/>
            <person name="Cannon C."/>
            <person name="Castanera R."/>
            <person name="Culley D."/>
            <person name="Daum C."/>
            <person name="Ezra D."/>
            <person name="Gonzalez J."/>
            <person name="Henrissat B."/>
            <person name="Kuo A."/>
            <person name="Liang C."/>
            <person name="Lipzen A."/>
            <person name="Lutzoni F."/>
            <person name="Magnuson J."/>
            <person name="Mondo S."/>
            <person name="Nolan M."/>
            <person name="Ohm R."/>
            <person name="Pangilinan J."/>
            <person name="Park H.-J."/>
            <person name="Ramirez L."/>
            <person name="Alfaro M."/>
            <person name="Sun H."/>
            <person name="Tritt A."/>
            <person name="Yoshinaga Y."/>
            <person name="Zwiers L.-H."/>
            <person name="Turgeon B."/>
            <person name="Goodwin S."/>
            <person name="Spatafora J."/>
            <person name="Crous P."/>
            <person name="Grigoriev I."/>
        </authorList>
    </citation>
    <scope>NUCLEOTIDE SEQUENCE [LARGE SCALE GENOMIC DNA]</scope>
    <source>
        <strain evidence="10">CBS 304.66</strain>
    </source>
</reference>
<feature type="compositionally biased region" description="Basic and acidic residues" evidence="5">
    <location>
        <begin position="682"/>
        <end position="694"/>
    </location>
</feature>
<keyword evidence="10" id="KW-1185">Reference proteome</keyword>
<feature type="transmembrane region" description="Helical" evidence="6">
    <location>
        <begin position="180"/>
        <end position="203"/>
    </location>
</feature>
<keyword evidence="2 6" id="KW-0812">Transmembrane</keyword>
<feature type="transmembrane region" description="Helical" evidence="6">
    <location>
        <begin position="210"/>
        <end position="226"/>
    </location>
</feature>
<keyword evidence="4 6" id="KW-0472">Membrane</keyword>
<evidence type="ECO:0000256" key="6">
    <source>
        <dbReference type="SAM" id="Phobius"/>
    </source>
</evidence>
<feature type="transmembrane region" description="Helical" evidence="6">
    <location>
        <begin position="123"/>
        <end position="144"/>
    </location>
</feature>
<feature type="signal peptide" evidence="7">
    <location>
        <begin position="1"/>
        <end position="22"/>
    </location>
</feature>
<evidence type="ECO:0000256" key="2">
    <source>
        <dbReference type="ARBA" id="ARBA00022692"/>
    </source>
</evidence>
<comment type="subcellular location">
    <subcellularLocation>
        <location evidence="1">Membrane</location>
        <topology evidence="1">Multi-pass membrane protein</topology>
    </subcellularLocation>
</comment>
<dbReference type="Proteomes" id="UP000800093">
    <property type="component" value="Unassembled WGS sequence"/>
</dbReference>
<feature type="transmembrane region" description="Helical" evidence="6">
    <location>
        <begin position="261"/>
        <end position="287"/>
    </location>
</feature>
<feature type="region of interest" description="Disordered" evidence="5">
    <location>
        <begin position="31"/>
        <end position="88"/>
    </location>
</feature>
<evidence type="ECO:0000313" key="9">
    <source>
        <dbReference type="EMBL" id="KAF2263905.1"/>
    </source>
</evidence>
<evidence type="ECO:0000259" key="8">
    <source>
        <dbReference type="Pfam" id="PF13886"/>
    </source>
</evidence>
<feature type="compositionally biased region" description="Polar residues" evidence="5">
    <location>
        <begin position="1013"/>
        <end position="1038"/>
    </location>
</feature>
<feature type="compositionally biased region" description="Polar residues" evidence="5">
    <location>
        <begin position="854"/>
        <end position="869"/>
    </location>
</feature>
<evidence type="ECO:0000256" key="1">
    <source>
        <dbReference type="ARBA" id="ARBA00004141"/>
    </source>
</evidence>
<sequence length="1128" mass="121862">MRSERYLLIAVALLVCLDLAVALRHPLYARQDDSPSSRISQAPSSARSEPSQAPSSTPVDKDESSSARGPAQTSRAGDAPSTPPVKPASSAVLHASVTAASNEPLPSSTAAATPNPLPIKPKITPAMGISGVILLISGIVYTVIGIKNKWLYVFFSAAYLASLSVSVLIVYLMSPPVSDAVQGAFFVAAFVTGLIFGGLALVFPDITDGLGCLLGGFCLSMWFLTLKEGGLITSTTGRAIFIGVMSFAGFSLSFSHYTRNYGLIVSISFAGATVTVLGIDCLSRAGWKEFWLYLWDLNSSTFPLNTNTYPITKGIRVEVACVIIICVGGLVSQMKLWKLVKERREKNASQRLEREENIQREEEELGRRIEDNFSRERAQWEATYGDKSLAHDSAFDSSNNSVQKSSFSLKEKGLSESVEMVDITPQQPTSVGRASSKASGKRAMTGPKVTVTVLQEDDIQEIDHEGNPVPPKKSVSTRLSNTIENIDNSARNSVEQVSVEPSGASRSVSARSSLRASVPPPPAVVPLPFTIPKEEDTQSQEDDNASVSAVPESVHTTLSNRRSLVKRLSGGSALKRFSRASVDDSDMEEALIVPHIEDDRASSVAATLDDDLSLPDVSPPHTPLALDDSERSAPNDIVDASKAPKEAITKDVEVERGDFGEAFRIPSSSVALSESNPTTSKSADDKLNEGDTGKANKVMTFAVSVNREPQNPTTARAITRQSLTISTDPKADPRRSKRTSSSSFRQPSSIVGSITHDNGPRSPHSPSTKSGDASRSSRIESHNGGLSGALPEKMSKVAKSYRTNEWAKHLESAEKPEVDDIPEPESPGVRLEGKVEEVANSITISTTKARRESTSSNVHRNSNLARSSSDLTKYAHAGSLQALSRPPSAVALSSQPVPPSAFPASGISRAGSKMQNRGFRSSSTPYLTPAALESPAEELAPTKISPIPSTIPDNTLMSQREALVRNKVTSHSFAPQASTPNLVAGSDTENITLAQRKQQIQNQSAPLMSQQWRQSSWANGSQMQIYDSHQPKRTPTGSDQERREVMLANWRESIRQNVAPAQVAVVDEQTRRAAMINDRRQKEAIKQQQDMAAQYRDSMMGSMMRSNEMLDAHREAMRRMQAKANKKA</sequence>
<dbReference type="OrthoDB" id="102260at2759"/>
<dbReference type="PANTHER" id="PTHR39469">
    <property type="entry name" value="CHROMOSOME 1, WHOLE GENOME SHOTGUN SEQUENCE"/>
    <property type="match status" value="1"/>
</dbReference>
<feature type="compositionally biased region" description="Polar residues" evidence="5">
    <location>
        <begin position="707"/>
        <end position="727"/>
    </location>
</feature>
<keyword evidence="3 6" id="KW-1133">Transmembrane helix</keyword>
<feature type="transmembrane region" description="Helical" evidence="6">
    <location>
        <begin position="238"/>
        <end position="254"/>
    </location>
</feature>
<feature type="region of interest" description="Disordered" evidence="5">
    <location>
        <begin position="1013"/>
        <end position="1040"/>
    </location>
</feature>
<feature type="region of interest" description="Disordered" evidence="5">
    <location>
        <begin position="484"/>
        <end position="559"/>
    </location>
</feature>
<name>A0A9P4KCE3_9PLEO</name>
<dbReference type="AlphaFoldDB" id="A0A9P4KCE3"/>
<gene>
    <name evidence="9" type="ORF">CC78DRAFT_581025</name>
</gene>
<proteinExistence type="predicted"/>
<organism evidence="9 10">
    <name type="scientific">Lojkania enalia</name>
    <dbReference type="NCBI Taxonomy" id="147567"/>
    <lineage>
        <taxon>Eukaryota</taxon>
        <taxon>Fungi</taxon>
        <taxon>Dikarya</taxon>
        <taxon>Ascomycota</taxon>
        <taxon>Pezizomycotina</taxon>
        <taxon>Dothideomycetes</taxon>
        <taxon>Pleosporomycetidae</taxon>
        <taxon>Pleosporales</taxon>
        <taxon>Pleosporales incertae sedis</taxon>
        <taxon>Lojkania</taxon>
    </lineage>
</organism>
<dbReference type="GO" id="GO:0016020">
    <property type="term" value="C:membrane"/>
    <property type="evidence" value="ECO:0007669"/>
    <property type="project" value="UniProtKB-SubCell"/>
</dbReference>
<feature type="domain" description="TM7S3/TM198-like" evidence="8">
    <location>
        <begin position="131"/>
        <end position="334"/>
    </location>
</feature>
<protein>
    <recommendedName>
        <fullName evidence="8">TM7S3/TM198-like domain-containing protein</fullName>
    </recommendedName>
</protein>
<evidence type="ECO:0000256" key="7">
    <source>
        <dbReference type="SAM" id="SignalP"/>
    </source>
</evidence>
<dbReference type="InterPro" id="IPR025256">
    <property type="entry name" value="TM7S3/TM198-like_dom"/>
</dbReference>
<dbReference type="EMBL" id="ML986621">
    <property type="protein sequence ID" value="KAF2263905.1"/>
    <property type="molecule type" value="Genomic_DNA"/>
</dbReference>
<feature type="compositionally biased region" description="Polar residues" evidence="5">
    <location>
        <begin position="49"/>
        <end position="58"/>
    </location>
</feature>
<evidence type="ECO:0000256" key="4">
    <source>
        <dbReference type="ARBA" id="ARBA00023136"/>
    </source>
</evidence>
<feature type="compositionally biased region" description="Low complexity" evidence="5">
    <location>
        <begin position="739"/>
        <end position="749"/>
    </location>
</feature>
<dbReference type="Pfam" id="PF13886">
    <property type="entry name" value="TM7S3_TM198"/>
    <property type="match status" value="1"/>
</dbReference>
<feature type="compositionally biased region" description="Polar residues" evidence="5">
    <location>
        <begin position="666"/>
        <end position="681"/>
    </location>
</feature>
<evidence type="ECO:0000256" key="3">
    <source>
        <dbReference type="ARBA" id="ARBA00022989"/>
    </source>
</evidence>
<feature type="compositionally biased region" description="Low complexity" evidence="5">
    <location>
        <begin position="36"/>
        <end position="48"/>
    </location>
</feature>
<feature type="compositionally biased region" description="Basic and acidic residues" evidence="5">
    <location>
        <begin position="805"/>
        <end position="818"/>
    </location>
</feature>
<accession>A0A9P4KCE3</accession>
<feature type="compositionally biased region" description="Polar residues" evidence="5">
    <location>
        <begin position="484"/>
        <end position="496"/>
    </location>
</feature>
<feature type="compositionally biased region" description="Polar residues" evidence="5">
    <location>
        <begin position="764"/>
        <end position="774"/>
    </location>
</feature>
<evidence type="ECO:0000256" key="5">
    <source>
        <dbReference type="SAM" id="MobiDB-lite"/>
    </source>
</evidence>
<evidence type="ECO:0000313" key="10">
    <source>
        <dbReference type="Proteomes" id="UP000800093"/>
    </source>
</evidence>
<feature type="compositionally biased region" description="Basic and acidic residues" evidence="5">
    <location>
        <begin position="642"/>
        <end position="661"/>
    </location>
</feature>
<keyword evidence="7" id="KW-0732">Signal</keyword>
<feature type="compositionally biased region" description="Low complexity" evidence="5">
    <location>
        <begin position="501"/>
        <end position="517"/>
    </location>
</feature>
<comment type="caution">
    <text evidence="9">The sequence shown here is derived from an EMBL/GenBank/DDBJ whole genome shotgun (WGS) entry which is preliminary data.</text>
</comment>
<feature type="region of interest" description="Disordered" evidence="5">
    <location>
        <begin position="458"/>
        <end position="477"/>
    </location>
</feature>
<feature type="chain" id="PRO_5040468440" description="TM7S3/TM198-like domain-containing protein" evidence="7">
    <location>
        <begin position="23"/>
        <end position="1128"/>
    </location>
</feature>
<dbReference type="PANTHER" id="PTHR39469:SF1">
    <property type="entry name" value="DUF4203 DOMAIN-CONTAINING PROTEIN"/>
    <property type="match status" value="1"/>
</dbReference>
<feature type="region of interest" description="Disordered" evidence="5">
    <location>
        <begin position="610"/>
        <end position="869"/>
    </location>
</feature>
<feature type="transmembrane region" description="Helical" evidence="6">
    <location>
        <begin position="151"/>
        <end position="174"/>
    </location>
</feature>